<evidence type="ECO:0008006" key="4">
    <source>
        <dbReference type="Google" id="ProtNLM"/>
    </source>
</evidence>
<comment type="caution">
    <text evidence="2">The sequence shown here is derived from an EMBL/GenBank/DDBJ whole genome shotgun (WGS) entry which is preliminary data.</text>
</comment>
<dbReference type="Proteomes" id="UP000317046">
    <property type="component" value="Unassembled WGS sequence"/>
</dbReference>
<name>A0A4Y3KSH2_9CELL</name>
<keyword evidence="3" id="KW-1185">Reference proteome</keyword>
<proteinExistence type="predicted"/>
<sequence length="182" mass="20196">MRLSRAERVTYGPAMADEAPVARFREPDALAWRDPVLVVCPRCGACAIARETARGAARLTCPACALVRRWRGREAFPGDGEPDGPEGMDPRFGVPLWLRGECCGGRLLWAHNVAHLDYLESYVGATLRERPAPPSRLAWYLPRWMTAAKNRDEVVRTIARLRASLPEQPPGRGRTPGEGRRG</sequence>
<dbReference type="EMBL" id="BJLR01000009">
    <property type="protein sequence ID" value="GEA86992.1"/>
    <property type="molecule type" value="Genomic_DNA"/>
</dbReference>
<evidence type="ECO:0000313" key="3">
    <source>
        <dbReference type="Proteomes" id="UP000317046"/>
    </source>
</evidence>
<evidence type="ECO:0000256" key="1">
    <source>
        <dbReference type="SAM" id="MobiDB-lite"/>
    </source>
</evidence>
<organism evidence="2 3">
    <name type="scientific">Cellulomonas cellasea</name>
    <dbReference type="NCBI Taxonomy" id="43670"/>
    <lineage>
        <taxon>Bacteria</taxon>
        <taxon>Bacillati</taxon>
        <taxon>Actinomycetota</taxon>
        <taxon>Actinomycetes</taxon>
        <taxon>Micrococcales</taxon>
        <taxon>Cellulomonadaceae</taxon>
        <taxon>Cellulomonas</taxon>
    </lineage>
</organism>
<dbReference type="AlphaFoldDB" id="A0A4Y3KSH2"/>
<evidence type="ECO:0000313" key="2">
    <source>
        <dbReference type="EMBL" id="GEA86992.1"/>
    </source>
</evidence>
<accession>A0A4Y3KSH2</accession>
<gene>
    <name evidence="2" type="ORF">CCE01nite_09410</name>
</gene>
<reference evidence="2" key="1">
    <citation type="submission" date="2019-06" db="EMBL/GenBank/DDBJ databases">
        <title>Whole genome shotgun sequence of Cellulomonas cellasea NBRC 3753.</title>
        <authorList>
            <person name="Hosoyama A."/>
            <person name="Uohara A."/>
            <person name="Ohji S."/>
            <person name="Ichikawa N."/>
        </authorList>
    </citation>
    <scope>NUCLEOTIDE SEQUENCE [LARGE SCALE GENOMIC DNA]</scope>
    <source>
        <strain evidence="2">NBRC 3753</strain>
    </source>
</reference>
<feature type="region of interest" description="Disordered" evidence="1">
    <location>
        <begin position="163"/>
        <end position="182"/>
    </location>
</feature>
<protein>
    <recommendedName>
        <fullName evidence="4">TFIIB-type zinc ribbon-containing protein</fullName>
    </recommendedName>
</protein>